<dbReference type="OrthoDB" id="381755at2157"/>
<dbReference type="GeneID" id="10359583"/>
<keyword evidence="3" id="KW-1185">Reference proteome</keyword>
<dbReference type="eggNOG" id="arCOG01314">
    <property type="taxonomic scope" value="Archaea"/>
</dbReference>
<dbReference type="STRING" id="999630.TUZN_0028"/>
<dbReference type="HOGENOM" id="CLU_1286390_0_0_2"/>
<reference evidence="2 3" key="1">
    <citation type="journal article" date="2011" name="J. Bacteriol.">
        <title>Complete genome sequence of the thermoacidophilic crenarchaeon Thermoproteus uzoniensis 768-20.</title>
        <authorList>
            <person name="Mardanov A.V."/>
            <person name="Gumerov V.M."/>
            <person name="Beletsky A.V."/>
            <person name="Prokofeva M.I."/>
            <person name="Bonch-Osmolovskaya E.A."/>
            <person name="Ravin N.V."/>
            <person name="Skryabin K.G."/>
        </authorList>
    </citation>
    <scope>NUCLEOTIDE SEQUENCE [LARGE SCALE GENOMIC DNA]</scope>
    <source>
        <strain evidence="2 3">768-20</strain>
    </source>
</reference>
<feature type="transmembrane region" description="Helical" evidence="1">
    <location>
        <begin position="192"/>
        <end position="210"/>
    </location>
</feature>
<reference key="2">
    <citation type="submission" date="2011-03" db="EMBL/GenBank/DDBJ databases">
        <title>Complete genome sequence of the thermoacidophilic crenarchaeon Thermoproteus uzoniensis 768-20.</title>
        <authorList>
            <person name="Mardanov A.V."/>
            <person name="Gumerov V.M."/>
            <person name="Beletsky A.V."/>
            <person name="Prokofeva M.I."/>
            <person name="Bonch-Osmolovskaya E.A."/>
            <person name="Ravin N.V."/>
            <person name="Skryabin K.G."/>
        </authorList>
    </citation>
    <scope>NUCLEOTIDE SEQUENCE</scope>
    <source>
        <strain>768-20</strain>
    </source>
</reference>
<evidence type="ECO:0000313" key="3">
    <source>
        <dbReference type="Proteomes" id="UP000008138"/>
    </source>
</evidence>
<dbReference type="Proteomes" id="UP000008138">
    <property type="component" value="Chromosome"/>
</dbReference>
<protein>
    <submittedName>
        <fullName evidence="2">Uncharacterized protein</fullName>
    </submittedName>
</protein>
<dbReference type="AlphaFoldDB" id="F2L0Y5"/>
<evidence type="ECO:0000256" key="1">
    <source>
        <dbReference type="SAM" id="Phobius"/>
    </source>
</evidence>
<dbReference type="EMBL" id="CP002590">
    <property type="protein sequence ID" value="AEA11534.1"/>
    <property type="molecule type" value="Genomic_DNA"/>
</dbReference>
<organism evidence="2 3">
    <name type="scientific">Thermoproteus uzoniensis (strain 768-20)</name>
    <dbReference type="NCBI Taxonomy" id="999630"/>
    <lineage>
        <taxon>Archaea</taxon>
        <taxon>Thermoproteota</taxon>
        <taxon>Thermoprotei</taxon>
        <taxon>Thermoproteales</taxon>
        <taxon>Thermoproteaceae</taxon>
        <taxon>Thermoproteus</taxon>
    </lineage>
</organism>
<proteinExistence type="predicted"/>
<name>F2L0Y5_THEU7</name>
<gene>
    <name evidence="2" type="ordered locus">TUZN_0028</name>
</gene>
<keyword evidence="1" id="KW-0812">Transmembrane</keyword>
<accession>F2L0Y5</accession>
<sequence>MYRAAIIALALVAAVLYLTPSTTPFSPYNSGPYGLSQFAHMCRTSPTADVVVLAPGASAEGLNITASTAEIVDPLANLGSPYIPAAYAAPTNGSAYSGPVAAPNATPLLGKGTPLILTSPTSFADGDRGPFALALAVKADNKTLYVYNAALFTNLALRWNMGLAKAICTRPVRIVVPYGDPSHYVHEILEVAAPWTAPALLTTIALYLIYRHRHGLGA</sequence>
<dbReference type="RefSeq" id="WP_013678870.1">
    <property type="nucleotide sequence ID" value="NC_015315.1"/>
</dbReference>
<dbReference type="KEGG" id="tuz:TUZN_0028"/>
<keyword evidence="1" id="KW-0472">Membrane</keyword>
<evidence type="ECO:0000313" key="2">
    <source>
        <dbReference type="EMBL" id="AEA11534.1"/>
    </source>
</evidence>
<keyword evidence="1" id="KW-1133">Transmembrane helix</keyword>